<keyword evidence="3" id="KW-1185">Reference proteome</keyword>
<reference evidence="2 3" key="1">
    <citation type="submission" date="2023-10" db="EMBL/GenBank/DDBJ databases">
        <title>Novel methanotroph of the genus Methylocapsa from a subarctic wetland.</title>
        <authorList>
            <person name="Belova S.E."/>
            <person name="Oshkin I.Y."/>
            <person name="Miroshnikov K."/>
            <person name="Dedysh S.N."/>
        </authorList>
    </citation>
    <scope>NUCLEOTIDE SEQUENCE [LARGE SCALE GENOMIC DNA]</scope>
    <source>
        <strain evidence="2 3">RX1</strain>
    </source>
</reference>
<evidence type="ECO:0000256" key="1">
    <source>
        <dbReference type="SAM" id="MobiDB-lite"/>
    </source>
</evidence>
<dbReference type="Proteomes" id="UP001626536">
    <property type="component" value="Chromosome"/>
</dbReference>
<dbReference type="RefSeq" id="WP_407339321.1">
    <property type="nucleotide sequence ID" value="NZ_CP136862.1"/>
</dbReference>
<name>A0ABZ0HSH7_9HYPH</name>
<protein>
    <submittedName>
        <fullName evidence="2">Uncharacterized protein</fullName>
    </submittedName>
</protein>
<sequence length="47" mass="4849">MQGRRPVRDTGDDATTPLRGSSVPTTGVIRPPKAGPEPGGLEPQPQA</sequence>
<accession>A0ABZ0HSH7</accession>
<proteinExistence type="predicted"/>
<feature type="region of interest" description="Disordered" evidence="1">
    <location>
        <begin position="1"/>
        <end position="47"/>
    </location>
</feature>
<feature type="compositionally biased region" description="Basic and acidic residues" evidence="1">
    <location>
        <begin position="1"/>
        <end position="11"/>
    </location>
</feature>
<gene>
    <name evidence="2" type="ORF">RZS28_00740</name>
</gene>
<evidence type="ECO:0000313" key="3">
    <source>
        <dbReference type="Proteomes" id="UP001626536"/>
    </source>
</evidence>
<evidence type="ECO:0000313" key="2">
    <source>
        <dbReference type="EMBL" id="WOJ89875.1"/>
    </source>
</evidence>
<dbReference type="EMBL" id="CP136862">
    <property type="protein sequence ID" value="WOJ89875.1"/>
    <property type="molecule type" value="Genomic_DNA"/>
</dbReference>
<organism evidence="2 3">
    <name type="scientific">Methylocapsa polymorpha</name>
    <dbReference type="NCBI Taxonomy" id="3080828"/>
    <lineage>
        <taxon>Bacteria</taxon>
        <taxon>Pseudomonadati</taxon>
        <taxon>Pseudomonadota</taxon>
        <taxon>Alphaproteobacteria</taxon>
        <taxon>Hyphomicrobiales</taxon>
        <taxon>Beijerinckiaceae</taxon>
        <taxon>Methylocapsa</taxon>
    </lineage>
</organism>